<evidence type="ECO:0000256" key="1">
    <source>
        <dbReference type="SAM" id="Phobius"/>
    </source>
</evidence>
<feature type="transmembrane region" description="Helical" evidence="1">
    <location>
        <begin position="81"/>
        <end position="103"/>
    </location>
</feature>
<proteinExistence type="predicted"/>
<organism evidence="2 3">
    <name type="scientific">Candidatus Bilophila faecipullorum</name>
    <dbReference type="NCBI Taxonomy" id="2838482"/>
    <lineage>
        <taxon>Bacteria</taxon>
        <taxon>Pseudomonadati</taxon>
        <taxon>Thermodesulfobacteriota</taxon>
        <taxon>Desulfovibrionia</taxon>
        <taxon>Desulfovibrionales</taxon>
        <taxon>Desulfovibrionaceae</taxon>
        <taxon>Bilophila</taxon>
    </lineage>
</organism>
<keyword evidence="1" id="KW-1133">Transmembrane helix</keyword>
<name>A0A9D1QZ23_9BACT</name>
<reference evidence="2" key="2">
    <citation type="submission" date="2021-04" db="EMBL/GenBank/DDBJ databases">
        <authorList>
            <person name="Gilroy R."/>
        </authorList>
    </citation>
    <scope>NUCLEOTIDE SEQUENCE</scope>
    <source>
        <strain evidence="2">ChiSxjej5B17-1746</strain>
    </source>
</reference>
<dbReference type="EMBL" id="DXGI01000090">
    <property type="protein sequence ID" value="HIW77987.1"/>
    <property type="molecule type" value="Genomic_DNA"/>
</dbReference>
<reference evidence="2" key="1">
    <citation type="journal article" date="2021" name="PeerJ">
        <title>Extensive microbial diversity within the chicken gut microbiome revealed by metagenomics and culture.</title>
        <authorList>
            <person name="Gilroy R."/>
            <person name="Ravi A."/>
            <person name="Getino M."/>
            <person name="Pursley I."/>
            <person name="Horton D.L."/>
            <person name="Alikhan N.F."/>
            <person name="Baker D."/>
            <person name="Gharbi K."/>
            <person name="Hall N."/>
            <person name="Watson M."/>
            <person name="Adriaenssens E.M."/>
            <person name="Foster-Nyarko E."/>
            <person name="Jarju S."/>
            <person name="Secka A."/>
            <person name="Antonio M."/>
            <person name="Oren A."/>
            <person name="Chaudhuri R.R."/>
            <person name="La Ragione R."/>
            <person name="Hildebrand F."/>
            <person name="Pallen M.J."/>
        </authorList>
    </citation>
    <scope>NUCLEOTIDE SEQUENCE</scope>
    <source>
        <strain evidence="2">ChiSxjej5B17-1746</strain>
    </source>
</reference>
<accession>A0A9D1QZ23</accession>
<keyword evidence="1" id="KW-0812">Transmembrane</keyword>
<dbReference type="Proteomes" id="UP000824264">
    <property type="component" value="Unassembled WGS sequence"/>
</dbReference>
<evidence type="ECO:0000313" key="3">
    <source>
        <dbReference type="Proteomes" id="UP000824264"/>
    </source>
</evidence>
<feature type="transmembrane region" description="Helical" evidence="1">
    <location>
        <begin position="123"/>
        <end position="152"/>
    </location>
</feature>
<comment type="caution">
    <text evidence="2">The sequence shown here is derived from an EMBL/GenBank/DDBJ whole genome shotgun (WGS) entry which is preliminary data.</text>
</comment>
<sequence>MWEIVETSRSLLWADALPLVAACFVAGVMERRGVLTLGSVFLSFAGGAFALGASWALLQVLPCLRPLAAWLGTPGPEGATGWLRFFAPYLLYGVMAWPFLGGVTLLRCRKRRLPFRKRLGDSLLLAAFTGCCMVPYVSALATLGLLLAGLLYGLGWWLYSGLTPALFGSG</sequence>
<protein>
    <submittedName>
        <fullName evidence="2">Uncharacterized protein</fullName>
    </submittedName>
</protein>
<feature type="transmembrane region" description="Helical" evidence="1">
    <location>
        <begin position="41"/>
        <end position="61"/>
    </location>
</feature>
<gene>
    <name evidence="2" type="ORF">H9874_02425</name>
</gene>
<dbReference type="AlphaFoldDB" id="A0A9D1QZ23"/>
<evidence type="ECO:0000313" key="2">
    <source>
        <dbReference type="EMBL" id="HIW77987.1"/>
    </source>
</evidence>
<keyword evidence="1" id="KW-0472">Membrane</keyword>
<feature type="transmembrane region" description="Helical" evidence="1">
    <location>
        <begin position="12"/>
        <end position="29"/>
    </location>
</feature>